<sequence>MFNRPTVIVVGAGASAEYGMPTGDGLKKRIREEVRFGFDNGRTVSGCDVLFHSLWMKFSNVIQKYVIGGNDLSKAIDSFVSIDEALHFFASRSEIVTIGKMAIAKSVLAAERQSSLYDPSDWIIEGSFRDFRSGWLTQLLAVALSGARQDAIEDIFSNVTIINFNYDRVIEQYIYQALQHHVGITEDRAIETLRRLRVLRPYGSIGYLNWQSPEGIPFGHEPIPCPVLMSKNIQTYTEQKRDDGLSSAISEAIIKAELTVVLGFGFHPQNMQILVPTARSSRNALFATVYGLDENNFDDLRNEITKKLQVDFSQIRLLPMKAEEMLIKLRPSITTLVS</sequence>
<evidence type="ECO:0008006" key="3">
    <source>
        <dbReference type="Google" id="ProtNLM"/>
    </source>
</evidence>
<dbReference type="Proteomes" id="UP000515317">
    <property type="component" value="Chromosome"/>
</dbReference>
<evidence type="ECO:0000313" key="1">
    <source>
        <dbReference type="EMBL" id="BCJ90820.1"/>
    </source>
</evidence>
<dbReference type="RefSeq" id="WP_222877421.1">
    <property type="nucleotide sequence ID" value="NZ_AP023361.1"/>
</dbReference>
<name>A0A6S6QV19_9HYPH</name>
<gene>
    <name evidence="1" type="ORF">IZ6_15550</name>
</gene>
<proteinExistence type="predicted"/>
<accession>A0A6S6QV19</accession>
<dbReference type="KEGG" id="tso:IZ6_15550"/>
<keyword evidence="2" id="KW-1185">Reference proteome</keyword>
<evidence type="ECO:0000313" key="2">
    <source>
        <dbReference type="Proteomes" id="UP000515317"/>
    </source>
</evidence>
<protein>
    <recommendedName>
        <fullName evidence="3">SIR2-like domain-containing protein</fullName>
    </recommendedName>
</protein>
<reference evidence="1 2" key="1">
    <citation type="submission" date="2020-08" db="EMBL/GenBank/DDBJ databases">
        <title>Genome sequence of Rhizobiales bacterium strain IZ6.</title>
        <authorList>
            <person name="Nakai R."/>
            <person name="Naganuma T."/>
        </authorList>
    </citation>
    <scope>NUCLEOTIDE SEQUENCE [LARGE SCALE GENOMIC DNA]</scope>
    <source>
        <strain evidence="1 2">IZ6</strain>
    </source>
</reference>
<dbReference type="EMBL" id="AP023361">
    <property type="protein sequence ID" value="BCJ90820.1"/>
    <property type="molecule type" value="Genomic_DNA"/>
</dbReference>
<organism evidence="1 2">
    <name type="scientific">Terrihabitans soli</name>
    <dbReference type="NCBI Taxonomy" id="708113"/>
    <lineage>
        <taxon>Bacteria</taxon>
        <taxon>Pseudomonadati</taxon>
        <taxon>Pseudomonadota</taxon>
        <taxon>Alphaproteobacteria</taxon>
        <taxon>Hyphomicrobiales</taxon>
        <taxon>Terrihabitans</taxon>
    </lineage>
</organism>
<dbReference type="AlphaFoldDB" id="A0A6S6QV19"/>